<dbReference type="AlphaFoldDB" id="B1ZS46"/>
<dbReference type="GO" id="GO:0012505">
    <property type="term" value="C:endomembrane system"/>
    <property type="evidence" value="ECO:0007669"/>
    <property type="project" value="UniProtKB-SubCell"/>
</dbReference>
<evidence type="ECO:0000313" key="6">
    <source>
        <dbReference type="EMBL" id="ACB74722.1"/>
    </source>
</evidence>
<reference evidence="6 7" key="1">
    <citation type="journal article" date="2011" name="J. Bacteriol.">
        <title>Genome sequence of the verrucomicrobium Opitutus terrae PB90-1, an abundant inhabitant of rice paddy soil ecosystems.</title>
        <authorList>
            <person name="van Passel M.W."/>
            <person name="Kant R."/>
            <person name="Palva A."/>
            <person name="Copeland A."/>
            <person name="Lucas S."/>
            <person name="Lapidus A."/>
            <person name="Glavina del Rio T."/>
            <person name="Pitluck S."/>
            <person name="Goltsman E."/>
            <person name="Clum A."/>
            <person name="Sun H."/>
            <person name="Schmutz J."/>
            <person name="Larimer F.W."/>
            <person name="Land M.L."/>
            <person name="Hauser L."/>
            <person name="Kyrpides N."/>
            <person name="Mikhailova N."/>
            <person name="Richardson P.P."/>
            <person name="Janssen P.H."/>
            <person name="de Vos W.M."/>
            <person name="Smidt H."/>
        </authorList>
    </citation>
    <scope>NUCLEOTIDE SEQUENCE [LARGE SCALE GENOMIC DNA]</scope>
    <source>
        <strain evidence="7">DSM 11246 / JCM 15787 / PB90-1</strain>
    </source>
</reference>
<evidence type="ECO:0000313" key="7">
    <source>
        <dbReference type="Proteomes" id="UP000007013"/>
    </source>
</evidence>
<keyword evidence="4" id="KW-0472">Membrane</keyword>
<dbReference type="HOGENOM" id="CLU_1711397_0_0_0"/>
<dbReference type="RefSeq" id="WP_012374260.1">
    <property type="nucleotide sequence ID" value="NC_010571.1"/>
</dbReference>
<name>B1ZS46_OPITP</name>
<dbReference type="Pfam" id="PF06803">
    <property type="entry name" value="DUF1232"/>
    <property type="match status" value="1"/>
</dbReference>
<evidence type="ECO:0000256" key="1">
    <source>
        <dbReference type="ARBA" id="ARBA00004127"/>
    </source>
</evidence>
<sequence>MNPPSIQIPEALNQHLSANASDDLPSTASYVDRGAELITPEAIRALMQLRPQLQAKIDAINDSELLRQRLELLATYFDDTCDAGPTDPQLQHEVAFALLYFLKGFDRIPDTVPEIGLLDDAMIVQTVLQRHSTGLQAHWLRNRRVWPAAAAGQ</sequence>
<dbReference type="EMBL" id="CP001032">
    <property type="protein sequence ID" value="ACB74722.1"/>
    <property type="molecule type" value="Genomic_DNA"/>
</dbReference>
<evidence type="ECO:0000256" key="4">
    <source>
        <dbReference type="ARBA" id="ARBA00023136"/>
    </source>
</evidence>
<dbReference type="OrthoDB" id="197003at2"/>
<dbReference type="eggNOG" id="COG3339">
    <property type="taxonomic scope" value="Bacteria"/>
</dbReference>
<keyword evidence="3" id="KW-1133">Transmembrane helix</keyword>
<dbReference type="STRING" id="452637.Oter_1437"/>
<keyword evidence="7" id="KW-1185">Reference proteome</keyword>
<comment type="subcellular location">
    <subcellularLocation>
        <location evidence="1">Endomembrane system</location>
        <topology evidence="1">Multi-pass membrane protein</topology>
    </subcellularLocation>
</comment>
<gene>
    <name evidence="6" type="ordered locus">Oter_1437</name>
</gene>
<protein>
    <recommendedName>
        <fullName evidence="5">DUF1232 domain-containing protein</fullName>
    </recommendedName>
</protein>
<evidence type="ECO:0000256" key="2">
    <source>
        <dbReference type="ARBA" id="ARBA00022692"/>
    </source>
</evidence>
<dbReference type="Proteomes" id="UP000007013">
    <property type="component" value="Chromosome"/>
</dbReference>
<feature type="domain" description="DUF1232" evidence="5">
    <location>
        <begin position="94"/>
        <end position="124"/>
    </location>
</feature>
<accession>B1ZS46</accession>
<organism evidence="6 7">
    <name type="scientific">Opitutus terrae (strain DSM 11246 / JCM 15787 / PB90-1)</name>
    <dbReference type="NCBI Taxonomy" id="452637"/>
    <lineage>
        <taxon>Bacteria</taxon>
        <taxon>Pseudomonadati</taxon>
        <taxon>Verrucomicrobiota</taxon>
        <taxon>Opitutia</taxon>
        <taxon>Opitutales</taxon>
        <taxon>Opitutaceae</taxon>
        <taxon>Opitutus</taxon>
    </lineage>
</organism>
<proteinExistence type="predicted"/>
<evidence type="ECO:0000259" key="5">
    <source>
        <dbReference type="Pfam" id="PF06803"/>
    </source>
</evidence>
<dbReference type="KEGG" id="ote:Oter_1437"/>
<keyword evidence="2" id="KW-0812">Transmembrane</keyword>
<dbReference type="InterPro" id="IPR010652">
    <property type="entry name" value="DUF1232"/>
</dbReference>
<evidence type="ECO:0000256" key="3">
    <source>
        <dbReference type="ARBA" id="ARBA00022989"/>
    </source>
</evidence>